<feature type="compositionally biased region" description="Basic and acidic residues" evidence="1">
    <location>
        <begin position="12"/>
        <end position="30"/>
    </location>
</feature>
<dbReference type="STRING" id="670307.HYPDE_29288"/>
<sequence>MDVKSPIMVNPHEQKRRPEQGTGGRLEKRQHALGWAWGASSQRPEFVPPETFISCRGMLR</sequence>
<evidence type="ECO:0000313" key="3">
    <source>
        <dbReference type="Proteomes" id="UP000005952"/>
    </source>
</evidence>
<organism evidence="2 3">
    <name type="scientific">Hyphomicrobium denitrificans 1NES1</name>
    <dbReference type="NCBI Taxonomy" id="670307"/>
    <lineage>
        <taxon>Bacteria</taxon>
        <taxon>Pseudomonadati</taxon>
        <taxon>Pseudomonadota</taxon>
        <taxon>Alphaproteobacteria</taxon>
        <taxon>Hyphomicrobiales</taxon>
        <taxon>Hyphomicrobiaceae</taxon>
        <taxon>Hyphomicrobium</taxon>
    </lineage>
</organism>
<evidence type="ECO:0000313" key="2">
    <source>
        <dbReference type="EMBL" id="AGK57533.1"/>
    </source>
</evidence>
<name>N0B3J0_9HYPH</name>
<keyword evidence="3" id="KW-1185">Reference proteome</keyword>
<dbReference type="AlphaFoldDB" id="N0B3J0"/>
<dbReference type="EMBL" id="CP005587">
    <property type="protein sequence ID" value="AGK57533.1"/>
    <property type="molecule type" value="Genomic_DNA"/>
</dbReference>
<accession>N0B3J0</accession>
<evidence type="ECO:0000256" key="1">
    <source>
        <dbReference type="SAM" id="MobiDB-lite"/>
    </source>
</evidence>
<dbReference type="KEGG" id="hdt:HYPDE_29288"/>
<dbReference type="Proteomes" id="UP000005952">
    <property type="component" value="Chromosome"/>
</dbReference>
<feature type="region of interest" description="Disordered" evidence="1">
    <location>
        <begin position="1"/>
        <end position="31"/>
    </location>
</feature>
<reference evidence="2 3" key="1">
    <citation type="journal article" date="2013" name="Genome Announc.">
        <title>Genome sequences for three denitrifying bacterial strains isolated from a uranium- and nitrate-contaminated subsurface environment.</title>
        <authorList>
            <person name="Venkatramanan R."/>
            <person name="Prakash O."/>
            <person name="Woyke T."/>
            <person name="Chain P."/>
            <person name="Goodwin L.A."/>
            <person name="Watson D."/>
            <person name="Brooks S."/>
            <person name="Kostka J.E."/>
            <person name="Green S.J."/>
        </authorList>
    </citation>
    <scope>NUCLEOTIDE SEQUENCE [LARGE SCALE GENOMIC DNA]</scope>
    <source>
        <strain evidence="2 3">1NES1</strain>
    </source>
</reference>
<proteinExistence type="predicted"/>
<gene>
    <name evidence="2" type="ORF">HYPDE_29288</name>
</gene>
<protein>
    <submittedName>
        <fullName evidence="2">Uncharacterized protein</fullName>
    </submittedName>
</protein>
<dbReference type="HOGENOM" id="CLU_2935287_0_0_5"/>